<dbReference type="Proteomes" id="UP000239563">
    <property type="component" value="Chromosome I"/>
</dbReference>
<proteinExistence type="predicted"/>
<gene>
    <name evidence="2" type="ORF">SRS1_11581</name>
</gene>
<reference evidence="2 3" key="1">
    <citation type="submission" date="2017-02" db="EMBL/GenBank/DDBJ databases">
        <authorList>
            <person name="Peterson S.W."/>
        </authorList>
    </citation>
    <scope>NUCLEOTIDE SEQUENCE [LARGE SCALE GENOMIC DNA]</scope>
    <source>
        <strain evidence="2 3">SRS1_H2-8</strain>
    </source>
</reference>
<dbReference type="EMBL" id="LT795054">
    <property type="protein sequence ID" value="SJX60267.1"/>
    <property type="molecule type" value="Genomic_DNA"/>
</dbReference>
<name>A0A2N8U5F5_9BASI</name>
<evidence type="ECO:0000313" key="2">
    <source>
        <dbReference type="EMBL" id="SJX60267.1"/>
    </source>
</evidence>
<organism evidence="2 3">
    <name type="scientific">Sporisorium reilianum f. sp. reilianum</name>
    <dbReference type="NCBI Taxonomy" id="72559"/>
    <lineage>
        <taxon>Eukaryota</taxon>
        <taxon>Fungi</taxon>
        <taxon>Dikarya</taxon>
        <taxon>Basidiomycota</taxon>
        <taxon>Ustilaginomycotina</taxon>
        <taxon>Ustilaginomycetes</taxon>
        <taxon>Ustilaginales</taxon>
        <taxon>Ustilaginaceae</taxon>
        <taxon>Sporisorium</taxon>
    </lineage>
</organism>
<feature type="compositionally biased region" description="Polar residues" evidence="1">
    <location>
        <begin position="385"/>
        <end position="399"/>
    </location>
</feature>
<dbReference type="AlphaFoldDB" id="A0A2N8U5F5"/>
<feature type="compositionally biased region" description="Polar residues" evidence="1">
    <location>
        <begin position="143"/>
        <end position="180"/>
    </location>
</feature>
<feature type="region of interest" description="Disordered" evidence="1">
    <location>
        <begin position="1"/>
        <end position="57"/>
    </location>
</feature>
<feature type="region of interest" description="Disordered" evidence="1">
    <location>
        <begin position="367"/>
        <end position="399"/>
    </location>
</feature>
<feature type="compositionally biased region" description="Polar residues" evidence="1">
    <location>
        <begin position="106"/>
        <end position="129"/>
    </location>
</feature>
<feature type="compositionally biased region" description="Polar residues" evidence="1">
    <location>
        <begin position="211"/>
        <end position="230"/>
    </location>
</feature>
<evidence type="ECO:0000313" key="3">
    <source>
        <dbReference type="Proteomes" id="UP000239563"/>
    </source>
</evidence>
<accession>A0A2N8U5F5</accession>
<feature type="compositionally biased region" description="Low complexity" evidence="1">
    <location>
        <begin position="30"/>
        <end position="48"/>
    </location>
</feature>
<feature type="region of interest" description="Disordered" evidence="1">
    <location>
        <begin position="74"/>
        <end position="129"/>
    </location>
</feature>
<evidence type="ECO:0000256" key="1">
    <source>
        <dbReference type="SAM" id="MobiDB-lite"/>
    </source>
</evidence>
<feature type="region of interest" description="Disordered" evidence="1">
    <location>
        <begin position="198"/>
        <end position="231"/>
    </location>
</feature>
<protein>
    <submittedName>
        <fullName evidence="2">Uncharacterized protein</fullName>
    </submittedName>
</protein>
<sequence length="399" mass="42219">MVHSLAASSLVRRGQSITSGSNDHADSNTSSRRPSGSSSSRKPSRSSSQMDDWSDGFTGIVDLDRRMRELAMSEQGLSPLGASDGLDVYETYSPPPFPWTDKQQARRNSSADSRPGSGSHSSLATGRSVPSFTSNLNVASCSSTAATSRFSQDSRAHSSLLSKRRSSTANTVDSTESVHSSLRLAPLPASPSAFGNYRLTDASPCPPSKPSRLSGTFSPSSWSSVDNHNPLTPHAAAAKQLELLTPGTAAAATWTDPSAPSYFPAGLSGEYGKKGTRSLRKKAAARAPLPRLVSGEVVSSPVDESLHDGLFDRHARPLHGLAITPDPESDPLERKDSSSSSHSSTQALKRSAQSLALSLRFKIVRAKRKVNRSSQSTADLFAPAHTSSQRSSVEASLST</sequence>
<feature type="region of interest" description="Disordered" evidence="1">
    <location>
        <begin position="143"/>
        <end position="186"/>
    </location>
</feature>
<feature type="region of interest" description="Disordered" evidence="1">
    <location>
        <begin position="320"/>
        <end position="349"/>
    </location>
</feature>